<comment type="function">
    <text evidence="9">Required for the biogenesis of c-type cytochromes. Possible subunit of a heme lyase.</text>
</comment>
<feature type="domain" description="Cytochrome c assembly protein" evidence="11">
    <location>
        <begin position="89"/>
        <end position="295"/>
    </location>
</feature>
<dbReference type="EMBL" id="JTJL01000012">
    <property type="protein sequence ID" value="OBW95403.1"/>
    <property type="molecule type" value="Genomic_DNA"/>
</dbReference>
<keyword evidence="14" id="KW-1185">Reference proteome</keyword>
<dbReference type="GO" id="GO:0005886">
    <property type="term" value="C:plasma membrane"/>
    <property type="evidence" value="ECO:0007669"/>
    <property type="project" value="UniProtKB-SubCell"/>
</dbReference>
<evidence type="ECO:0000256" key="10">
    <source>
        <dbReference type="SAM" id="Phobius"/>
    </source>
</evidence>
<evidence type="ECO:0000259" key="12">
    <source>
        <dbReference type="Pfam" id="PF16327"/>
    </source>
</evidence>
<evidence type="ECO:0000256" key="8">
    <source>
        <dbReference type="ARBA" id="ARBA00023136"/>
    </source>
</evidence>
<keyword evidence="3" id="KW-1003">Cell membrane</keyword>
<feature type="transmembrane region" description="Helical" evidence="10">
    <location>
        <begin position="177"/>
        <end position="197"/>
    </location>
</feature>
<feature type="transmembrane region" description="Helical" evidence="10">
    <location>
        <begin position="393"/>
        <end position="412"/>
    </location>
</feature>
<feature type="transmembrane region" description="Helical" evidence="10">
    <location>
        <begin position="121"/>
        <end position="141"/>
    </location>
</feature>
<evidence type="ECO:0000256" key="1">
    <source>
        <dbReference type="ARBA" id="ARBA00004429"/>
    </source>
</evidence>
<evidence type="ECO:0000256" key="6">
    <source>
        <dbReference type="ARBA" id="ARBA00022748"/>
    </source>
</evidence>
<dbReference type="Proteomes" id="UP000092649">
    <property type="component" value="Unassembled WGS sequence"/>
</dbReference>
<feature type="transmembrane region" description="Helical" evidence="10">
    <location>
        <begin position="313"/>
        <end position="331"/>
    </location>
</feature>
<feature type="transmembrane region" description="Helical" evidence="10">
    <location>
        <begin position="604"/>
        <end position="624"/>
    </location>
</feature>
<reference evidence="13 14" key="1">
    <citation type="submission" date="2014-11" db="EMBL/GenBank/DDBJ databases">
        <title>Pan-genome of Gallibacterium spp.</title>
        <authorList>
            <person name="Kudirkiene E."/>
            <person name="Bojesen A.M."/>
        </authorList>
    </citation>
    <scope>NUCLEOTIDE SEQUENCE [LARGE SCALE GENOMIC DNA]</scope>
    <source>
        <strain evidence="13 14">F150</strain>
    </source>
</reference>
<evidence type="ECO:0000256" key="7">
    <source>
        <dbReference type="ARBA" id="ARBA00022989"/>
    </source>
</evidence>
<dbReference type="PATRIC" id="fig|505341.3.peg.663"/>
<dbReference type="PANTHER" id="PTHR43653:SF1">
    <property type="entry name" value="CYTOCHROME C-TYPE BIOGENESIS PROTEIN CCMF"/>
    <property type="match status" value="1"/>
</dbReference>
<evidence type="ECO:0000256" key="5">
    <source>
        <dbReference type="ARBA" id="ARBA00022692"/>
    </source>
</evidence>
<feature type="transmembrane region" description="Helical" evidence="10">
    <location>
        <begin position="484"/>
        <end position="503"/>
    </location>
</feature>
<dbReference type="GO" id="GO:0020037">
    <property type="term" value="F:heme binding"/>
    <property type="evidence" value="ECO:0007669"/>
    <property type="project" value="InterPro"/>
</dbReference>
<dbReference type="NCBIfam" id="NF007691">
    <property type="entry name" value="PRK10369.1"/>
    <property type="match status" value="1"/>
</dbReference>
<dbReference type="PRINTS" id="PR01410">
    <property type="entry name" value="CCBIOGENESIS"/>
</dbReference>
<evidence type="ECO:0000313" key="13">
    <source>
        <dbReference type="EMBL" id="OBW95403.1"/>
    </source>
</evidence>
<keyword evidence="5 10" id="KW-0812">Transmembrane</keyword>
<dbReference type="PRINTS" id="PR01411">
    <property type="entry name" value="CCMFBIOGNSIS"/>
</dbReference>
<feature type="transmembrane region" description="Helical" evidence="10">
    <location>
        <begin position="6"/>
        <end position="29"/>
    </location>
</feature>
<dbReference type="Pfam" id="PF16327">
    <property type="entry name" value="CcmF_C"/>
    <property type="match status" value="1"/>
</dbReference>
<dbReference type="NCBIfam" id="TIGR00353">
    <property type="entry name" value="nrfE"/>
    <property type="match status" value="1"/>
</dbReference>
<evidence type="ECO:0000313" key="14">
    <source>
        <dbReference type="Proteomes" id="UP000092649"/>
    </source>
</evidence>
<feature type="transmembrane region" description="Helical" evidence="10">
    <location>
        <begin position="209"/>
        <end position="229"/>
    </location>
</feature>
<dbReference type="PANTHER" id="PTHR43653">
    <property type="entry name" value="CYTOCHROME C ASSEMBLY PROTEIN-RELATED"/>
    <property type="match status" value="1"/>
</dbReference>
<dbReference type="InterPro" id="IPR003567">
    <property type="entry name" value="Cyt_c_biogenesis"/>
</dbReference>
<name>A0A1A7P0A9_9PAST</name>
<accession>A0A1A7P0A9</accession>
<dbReference type="Pfam" id="PF01578">
    <property type="entry name" value="Cytochrom_C_asm"/>
    <property type="match status" value="1"/>
</dbReference>
<dbReference type="InterPro" id="IPR032523">
    <property type="entry name" value="CcmF_C"/>
</dbReference>
<comment type="similarity">
    <text evidence="2">Belongs to the CcmF/CycK/Ccl1/NrfE/CcsA family.</text>
</comment>
<comment type="subcellular location">
    <subcellularLocation>
        <location evidence="1">Cell inner membrane</location>
        <topology evidence="1">Multi-pass membrane protein</topology>
    </subcellularLocation>
</comment>
<dbReference type="GO" id="GO:0017004">
    <property type="term" value="P:cytochrome complex assembly"/>
    <property type="evidence" value="ECO:0007669"/>
    <property type="project" value="UniProtKB-KW"/>
</dbReference>
<keyword evidence="6" id="KW-0201">Cytochrome c-type biogenesis</keyword>
<evidence type="ECO:0000256" key="2">
    <source>
        <dbReference type="ARBA" id="ARBA00009186"/>
    </source>
</evidence>
<feature type="transmembrane region" description="Helical" evidence="10">
    <location>
        <begin position="424"/>
        <end position="441"/>
    </location>
</feature>
<feature type="transmembrane region" description="Helical" evidence="10">
    <location>
        <begin position="249"/>
        <end position="265"/>
    </location>
</feature>
<feature type="transmembrane region" description="Helical" evidence="10">
    <location>
        <begin position="352"/>
        <end position="373"/>
    </location>
</feature>
<evidence type="ECO:0000259" key="11">
    <source>
        <dbReference type="Pfam" id="PF01578"/>
    </source>
</evidence>
<dbReference type="OrthoDB" id="9761451at2"/>
<keyword evidence="8 10" id="KW-0472">Membrane</keyword>
<dbReference type="RefSeq" id="WP_066105839.1">
    <property type="nucleotide sequence ID" value="NZ_JTJL01000012.1"/>
</dbReference>
<proteinExistence type="inferred from homology"/>
<evidence type="ECO:0000256" key="4">
    <source>
        <dbReference type="ARBA" id="ARBA00022519"/>
    </source>
</evidence>
<dbReference type="InterPro" id="IPR003568">
    <property type="entry name" value="Cyt_c_biogenesis_CcmF"/>
</dbReference>
<feature type="transmembrane region" description="Helical" evidence="10">
    <location>
        <begin position="96"/>
        <end position="114"/>
    </location>
</feature>
<keyword evidence="7 10" id="KW-1133">Transmembrane helix</keyword>
<gene>
    <name evidence="13" type="ORF">QS62_03275</name>
</gene>
<sequence>MLAELGFISLLLTVGLTFFLWLLPAYGLWQKQSIFFQLAFPLSYLYTIFTVITLVLLAYAFATNDFSLEYVAQHSNSNLPLFYKIAATWGGHEGSMLFWLFSLSVWTGLFAWLNRHADQKIICTALIIMGLISFCFALFILCLSNPFHRLFPIPLEGRDLNPMLQDIGLIVHPPLLYLGYVGFAVNFSLVIAALMYQQFNAAFARLCRPWVLASWAFLTAGIILGSWWAYYELGWGGWWFWDPVENASLMPWLLATALLHCLIVYEKRGILLYWVMLLSIFTFALSLLGTFIVRSGVLASVHAFTIDPQRGHALLLIFFLFVIGGLTLFALRANTPPSIVRFQWLSKESAILISNIVFTLATLIVFVGTFYPMIFTMMGWGSISVGTPYFNHLFLPLLLIVLLLIIFSPQFTWQRITLSRLNKASLLLIPAILLTIAQILYETNFQLKAISPVAFILLTLSWWLCFNTLFSHWLRDKKQWGMRFAHIGLAISIIGGTMSNYYAEEMSVKMKAGDTQTLHQYQFTYLGYRNEIGPNYTAERTFFNISHNNSNIAQISAERRFYDVRTMNMSEVGILWGWTHDLYIVMGNKLSPTEFAFRLHYKPYIRWLWFGGLLAMLGGFFAMWQARKPRQINQVSL</sequence>
<comment type="caution">
    <text evidence="13">The sequence shown here is derived from an EMBL/GenBank/DDBJ whole genome shotgun (WGS) entry which is preliminary data.</text>
</comment>
<feature type="domain" description="Cytochrome c-type biogenesis protein CcmF C-terminal" evidence="12">
    <location>
        <begin position="316"/>
        <end position="624"/>
    </location>
</feature>
<evidence type="ECO:0000256" key="9">
    <source>
        <dbReference type="ARBA" id="ARBA00037230"/>
    </source>
</evidence>
<dbReference type="GO" id="GO:0015232">
    <property type="term" value="F:heme transmembrane transporter activity"/>
    <property type="evidence" value="ECO:0007669"/>
    <property type="project" value="InterPro"/>
</dbReference>
<evidence type="ECO:0000256" key="3">
    <source>
        <dbReference type="ARBA" id="ARBA00022475"/>
    </source>
</evidence>
<organism evidence="13 14">
    <name type="scientific">Gallibacterium salpingitidis</name>
    <dbReference type="NCBI Taxonomy" id="505341"/>
    <lineage>
        <taxon>Bacteria</taxon>
        <taxon>Pseudomonadati</taxon>
        <taxon>Pseudomonadota</taxon>
        <taxon>Gammaproteobacteria</taxon>
        <taxon>Pasteurellales</taxon>
        <taxon>Pasteurellaceae</taxon>
        <taxon>Gallibacterium</taxon>
    </lineage>
</organism>
<dbReference type="InterPro" id="IPR002541">
    <property type="entry name" value="Cyt_c_assembly"/>
</dbReference>
<feature type="transmembrane region" description="Helical" evidence="10">
    <location>
        <begin position="272"/>
        <end position="293"/>
    </location>
</feature>
<keyword evidence="4" id="KW-0997">Cell inner membrane</keyword>
<feature type="transmembrane region" description="Helical" evidence="10">
    <location>
        <begin position="41"/>
        <end position="62"/>
    </location>
</feature>
<dbReference type="AlphaFoldDB" id="A0A1A7P0A9"/>
<protein>
    <submittedName>
        <fullName evidence="13">Cytochrome C biogenesis protein CcmF</fullName>
    </submittedName>
</protein>
<feature type="transmembrane region" description="Helical" evidence="10">
    <location>
        <begin position="453"/>
        <end position="472"/>
    </location>
</feature>